<gene>
    <name evidence="2" type="ORF">P154DRAFT_558749</name>
</gene>
<sequence>MPPNPFANSSATQGRPFPVNPNQNVEDPFISSSASRNPHFNGLLAQEPVLNGHVNQAPIGSNSISRGSFGMNPTGHGHGLMPSPMRQAAFLNTRPLQPGGPVQPAGQAHHLDGTTLNGTLANRGISAVSGSPTALPAVQAPPIQGSRPQPNSSHGQSGQPAVVTLQIPGASRMVPRAPLQPFVNKLSVRTGYVNQSSPQSHPFANRNAEGPTTQNQAPMAPPMHHDATSSSPSRGTQPVVSMRSPPRITLHMPPQVPSSSYSHRALDKVNVAQPQHENAQARLHADFTGKYCGPTLQPYSHAIHQAFRRVPPHQHLTCGQDPLGCEKVKAEGIREELCSFYVGGRVEPILPQMEWDQDDKKIFEDMRRAASVKKSPR</sequence>
<organism evidence="2 3">
    <name type="scientific">Amniculicola lignicola CBS 123094</name>
    <dbReference type="NCBI Taxonomy" id="1392246"/>
    <lineage>
        <taxon>Eukaryota</taxon>
        <taxon>Fungi</taxon>
        <taxon>Dikarya</taxon>
        <taxon>Ascomycota</taxon>
        <taxon>Pezizomycotina</taxon>
        <taxon>Dothideomycetes</taxon>
        <taxon>Pleosporomycetidae</taxon>
        <taxon>Pleosporales</taxon>
        <taxon>Amniculicolaceae</taxon>
        <taxon>Amniculicola</taxon>
    </lineage>
</organism>
<feature type="compositionally biased region" description="Polar residues" evidence="1">
    <location>
        <begin position="1"/>
        <end position="13"/>
    </location>
</feature>
<feature type="region of interest" description="Disordered" evidence="1">
    <location>
        <begin position="123"/>
        <end position="160"/>
    </location>
</feature>
<feature type="region of interest" description="Disordered" evidence="1">
    <location>
        <begin position="1"/>
        <end position="37"/>
    </location>
</feature>
<accession>A0A6A5X3V3</accession>
<protein>
    <submittedName>
        <fullName evidence="2">Uncharacterized protein</fullName>
    </submittedName>
</protein>
<evidence type="ECO:0000256" key="1">
    <source>
        <dbReference type="SAM" id="MobiDB-lite"/>
    </source>
</evidence>
<proteinExistence type="predicted"/>
<feature type="compositionally biased region" description="Polar residues" evidence="1">
    <location>
        <begin position="228"/>
        <end position="239"/>
    </location>
</feature>
<feature type="compositionally biased region" description="Polar residues" evidence="1">
    <location>
        <begin position="20"/>
        <end position="37"/>
    </location>
</feature>
<feature type="compositionally biased region" description="Polar residues" evidence="1">
    <location>
        <begin position="193"/>
        <end position="202"/>
    </location>
</feature>
<dbReference type="Proteomes" id="UP000799779">
    <property type="component" value="Unassembled WGS sequence"/>
</dbReference>
<dbReference type="EMBL" id="ML977557">
    <property type="protein sequence ID" value="KAF2007564.1"/>
    <property type="molecule type" value="Genomic_DNA"/>
</dbReference>
<evidence type="ECO:0000313" key="3">
    <source>
        <dbReference type="Proteomes" id="UP000799779"/>
    </source>
</evidence>
<name>A0A6A5X3V3_9PLEO</name>
<reference evidence="2" key="1">
    <citation type="journal article" date="2020" name="Stud. Mycol.">
        <title>101 Dothideomycetes genomes: a test case for predicting lifestyles and emergence of pathogens.</title>
        <authorList>
            <person name="Haridas S."/>
            <person name="Albert R."/>
            <person name="Binder M."/>
            <person name="Bloem J."/>
            <person name="Labutti K."/>
            <person name="Salamov A."/>
            <person name="Andreopoulos B."/>
            <person name="Baker S."/>
            <person name="Barry K."/>
            <person name="Bills G."/>
            <person name="Bluhm B."/>
            <person name="Cannon C."/>
            <person name="Castanera R."/>
            <person name="Culley D."/>
            <person name="Daum C."/>
            <person name="Ezra D."/>
            <person name="Gonzalez J."/>
            <person name="Henrissat B."/>
            <person name="Kuo A."/>
            <person name="Liang C."/>
            <person name="Lipzen A."/>
            <person name="Lutzoni F."/>
            <person name="Magnuson J."/>
            <person name="Mondo S."/>
            <person name="Nolan M."/>
            <person name="Ohm R."/>
            <person name="Pangilinan J."/>
            <person name="Park H.-J."/>
            <person name="Ramirez L."/>
            <person name="Alfaro M."/>
            <person name="Sun H."/>
            <person name="Tritt A."/>
            <person name="Yoshinaga Y."/>
            <person name="Zwiers L.-H."/>
            <person name="Turgeon B."/>
            <person name="Goodwin S."/>
            <person name="Spatafora J."/>
            <person name="Crous P."/>
            <person name="Grigoriev I."/>
        </authorList>
    </citation>
    <scope>NUCLEOTIDE SEQUENCE</scope>
    <source>
        <strain evidence="2">CBS 123094</strain>
    </source>
</reference>
<feature type="region of interest" description="Disordered" evidence="1">
    <location>
        <begin position="193"/>
        <end position="261"/>
    </location>
</feature>
<feature type="compositionally biased region" description="Polar residues" evidence="1">
    <location>
        <begin position="146"/>
        <end position="159"/>
    </location>
</feature>
<evidence type="ECO:0000313" key="2">
    <source>
        <dbReference type="EMBL" id="KAF2007564.1"/>
    </source>
</evidence>
<keyword evidence="3" id="KW-1185">Reference proteome</keyword>
<dbReference type="AlphaFoldDB" id="A0A6A5X3V3"/>